<dbReference type="AlphaFoldDB" id="A0A6A6VIC1"/>
<dbReference type="InterPro" id="IPR010730">
    <property type="entry name" value="HET"/>
</dbReference>
<evidence type="ECO:0000259" key="1">
    <source>
        <dbReference type="Pfam" id="PF06985"/>
    </source>
</evidence>
<dbReference type="Proteomes" id="UP000799440">
    <property type="component" value="Unassembled WGS sequence"/>
</dbReference>
<dbReference type="EMBL" id="MU006567">
    <property type="protein sequence ID" value="KAF2748961.1"/>
    <property type="molecule type" value="Genomic_DNA"/>
</dbReference>
<dbReference type="PANTHER" id="PTHR24148:SF73">
    <property type="entry name" value="HET DOMAIN PROTEIN (AFU_ORTHOLOGUE AFUA_8G01020)"/>
    <property type="match status" value="1"/>
</dbReference>
<dbReference type="InterPro" id="IPR052895">
    <property type="entry name" value="HetReg/Transcr_Mod"/>
</dbReference>
<gene>
    <name evidence="2" type="ORF">M011DRAFT_399472</name>
</gene>
<keyword evidence="3" id="KW-1185">Reference proteome</keyword>
<feature type="non-terminal residue" evidence="2">
    <location>
        <position position="186"/>
    </location>
</feature>
<organism evidence="2 3">
    <name type="scientific">Sporormia fimetaria CBS 119925</name>
    <dbReference type="NCBI Taxonomy" id="1340428"/>
    <lineage>
        <taxon>Eukaryota</taxon>
        <taxon>Fungi</taxon>
        <taxon>Dikarya</taxon>
        <taxon>Ascomycota</taxon>
        <taxon>Pezizomycotina</taxon>
        <taxon>Dothideomycetes</taxon>
        <taxon>Pleosporomycetidae</taxon>
        <taxon>Pleosporales</taxon>
        <taxon>Sporormiaceae</taxon>
        <taxon>Sporormia</taxon>
    </lineage>
</organism>
<dbReference type="PANTHER" id="PTHR24148">
    <property type="entry name" value="ANKYRIN REPEAT DOMAIN-CONTAINING PROTEIN 39 HOMOLOG-RELATED"/>
    <property type="match status" value="1"/>
</dbReference>
<proteinExistence type="predicted"/>
<sequence length="186" mass="21445">MADSPPYRYQALNSTPDSFRVLKLLPAADPKDSLEGKLLHVSSTSFQYIAVSYVWGDPTPTHHITISGYSLRITANLFDVLHNLRLRTGPLYLWADAICINQQDVEERNAQVQKMAGIYRHAARVICWLGHLTPDYEMGLDLLDALRSEDYDAYLEDASLWSAWDALVELLDRPFWRRMWIMQEVM</sequence>
<protein>
    <submittedName>
        <fullName evidence="2">HET-domain-containing protein</fullName>
    </submittedName>
</protein>
<accession>A0A6A6VIC1</accession>
<evidence type="ECO:0000313" key="2">
    <source>
        <dbReference type="EMBL" id="KAF2748961.1"/>
    </source>
</evidence>
<evidence type="ECO:0000313" key="3">
    <source>
        <dbReference type="Proteomes" id="UP000799440"/>
    </source>
</evidence>
<dbReference type="OrthoDB" id="2157530at2759"/>
<feature type="domain" description="Heterokaryon incompatibility" evidence="1">
    <location>
        <begin position="48"/>
        <end position="184"/>
    </location>
</feature>
<name>A0A6A6VIC1_9PLEO</name>
<dbReference type="Pfam" id="PF06985">
    <property type="entry name" value="HET"/>
    <property type="match status" value="1"/>
</dbReference>
<reference evidence="2" key="1">
    <citation type="journal article" date="2020" name="Stud. Mycol.">
        <title>101 Dothideomycetes genomes: a test case for predicting lifestyles and emergence of pathogens.</title>
        <authorList>
            <person name="Haridas S."/>
            <person name="Albert R."/>
            <person name="Binder M."/>
            <person name="Bloem J."/>
            <person name="Labutti K."/>
            <person name="Salamov A."/>
            <person name="Andreopoulos B."/>
            <person name="Baker S."/>
            <person name="Barry K."/>
            <person name="Bills G."/>
            <person name="Bluhm B."/>
            <person name="Cannon C."/>
            <person name="Castanera R."/>
            <person name="Culley D."/>
            <person name="Daum C."/>
            <person name="Ezra D."/>
            <person name="Gonzalez J."/>
            <person name="Henrissat B."/>
            <person name="Kuo A."/>
            <person name="Liang C."/>
            <person name="Lipzen A."/>
            <person name="Lutzoni F."/>
            <person name="Magnuson J."/>
            <person name="Mondo S."/>
            <person name="Nolan M."/>
            <person name="Ohm R."/>
            <person name="Pangilinan J."/>
            <person name="Park H.-J."/>
            <person name="Ramirez L."/>
            <person name="Alfaro M."/>
            <person name="Sun H."/>
            <person name="Tritt A."/>
            <person name="Yoshinaga Y."/>
            <person name="Zwiers L.-H."/>
            <person name="Turgeon B."/>
            <person name="Goodwin S."/>
            <person name="Spatafora J."/>
            <person name="Crous P."/>
            <person name="Grigoriev I."/>
        </authorList>
    </citation>
    <scope>NUCLEOTIDE SEQUENCE</scope>
    <source>
        <strain evidence="2">CBS 119925</strain>
    </source>
</reference>